<evidence type="ECO:0000256" key="4">
    <source>
        <dbReference type="ARBA" id="ARBA00022475"/>
    </source>
</evidence>
<dbReference type="RefSeq" id="WP_218577895.1">
    <property type="nucleotide sequence ID" value="NZ_BAABJB010000050.1"/>
</dbReference>
<dbReference type="GO" id="GO:0015833">
    <property type="term" value="P:peptide transport"/>
    <property type="evidence" value="ECO:0007669"/>
    <property type="project" value="InterPro"/>
</dbReference>
<name>A0A6V8LKA9_9ACTN</name>
<evidence type="ECO:0000256" key="8">
    <source>
        <dbReference type="SAM" id="MobiDB-lite"/>
    </source>
</evidence>
<organism evidence="10 11">
    <name type="scientific">Phytohabitans rumicis</name>
    <dbReference type="NCBI Taxonomy" id="1076125"/>
    <lineage>
        <taxon>Bacteria</taxon>
        <taxon>Bacillati</taxon>
        <taxon>Actinomycetota</taxon>
        <taxon>Actinomycetes</taxon>
        <taxon>Micromonosporales</taxon>
        <taxon>Micromonosporaceae</taxon>
    </lineage>
</organism>
<dbReference type="InterPro" id="IPR003593">
    <property type="entry name" value="AAA+_ATPase"/>
</dbReference>
<dbReference type="PROSITE" id="PS50893">
    <property type="entry name" value="ABC_TRANSPORTER_2"/>
    <property type="match status" value="1"/>
</dbReference>
<feature type="region of interest" description="Disordered" evidence="8">
    <location>
        <begin position="24"/>
        <end position="59"/>
    </location>
</feature>
<accession>A0A6V8LKA9</accession>
<dbReference type="FunFam" id="3.40.50.300:FF:000016">
    <property type="entry name" value="Oligopeptide ABC transporter ATP-binding component"/>
    <property type="match status" value="1"/>
</dbReference>
<feature type="compositionally biased region" description="Basic and acidic residues" evidence="8">
    <location>
        <begin position="33"/>
        <end position="43"/>
    </location>
</feature>
<comment type="similarity">
    <text evidence="2">Belongs to the ABC transporter superfamily.</text>
</comment>
<dbReference type="Pfam" id="PF00005">
    <property type="entry name" value="ABC_tran"/>
    <property type="match status" value="1"/>
</dbReference>
<dbReference type="GO" id="GO:0016887">
    <property type="term" value="F:ATP hydrolysis activity"/>
    <property type="evidence" value="ECO:0007669"/>
    <property type="project" value="InterPro"/>
</dbReference>
<keyword evidence="4" id="KW-1003">Cell membrane</keyword>
<dbReference type="AlphaFoldDB" id="A0A6V8LKA9"/>
<dbReference type="GO" id="GO:0005524">
    <property type="term" value="F:ATP binding"/>
    <property type="evidence" value="ECO:0007669"/>
    <property type="project" value="UniProtKB-KW"/>
</dbReference>
<evidence type="ECO:0000256" key="3">
    <source>
        <dbReference type="ARBA" id="ARBA00022448"/>
    </source>
</evidence>
<dbReference type="PROSITE" id="PS00211">
    <property type="entry name" value="ABC_TRANSPORTER_1"/>
    <property type="match status" value="1"/>
</dbReference>
<dbReference type="InterPro" id="IPR017871">
    <property type="entry name" value="ABC_transporter-like_CS"/>
</dbReference>
<gene>
    <name evidence="10" type="ORF">Prum_096320</name>
</gene>
<dbReference type="Proteomes" id="UP000482960">
    <property type="component" value="Unassembled WGS sequence"/>
</dbReference>
<dbReference type="InterPro" id="IPR013563">
    <property type="entry name" value="Oligopep_ABC_C"/>
</dbReference>
<evidence type="ECO:0000256" key="6">
    <source>
        <dbReference type="ARBA" id="ARBA00022840"/>
    </source>
</evidence>
<keyword evidence="3" id="KW-0813">Transport</keyword>
<evidence type="ECO:0000256" key="5">
    <source>
        <dbReference type="ARBA" id="ARBA00022741"/>
    </source>
</evidence>
<feature type="domain" description="ABC transporter" evidence="9">
    <location>
        <begin position="31"/>
        <end position="293"/>
    </location>
</feature>
<protein>
    <submittedName>
        <fullName evidence="10">ABC transporter ATP-binding protein</fullName>
    </submittedName>
</protein>
<dbReference type="PANTHER" id="PTHR43297">
    <property type="entry name" value="OLIGOPEPTIDE TRANSPORT ATP-BINDING PROTEIN APPD"/>
    <property type="match status" value="1"/>
</dbReference>
<dbReference type="CDD" id="cd03257">
    <property type="entry name" value="ABC_NikE_OppD_transporters"/>
    <property type="match status" value="1"/>
</dbReference>
<dbReference type="Pfam" id="PF08352">
    <property type="entry name" value="oligo_HPY"/>
    <property type="match status" value="1"/>
</dbReference>
<keyword evidence="5" id="KW-0547">Nucleotide-binding</keyword>
<dbReference type="SUPFAM" id="SSF52540">
    <property type="entry name" value="P-loop containing nucleoside triphosphate hydrolases"/>
    <property type="match status" value="1"/>
</dbReference>
<evidence type="ECO:0000259" key="9">
    <source>
        <dbReference type="PROSITE" id="PS50893"/>
    </source>
</evidence>
<dbReference type="PANTHER" id="PTHR43297:SF2">
    <property type="entry name" value="DIPEPTIDE TRANSPORT ATP-BINDING PROTEIN DPPD"/>
    <property type="match status" value="1"/>
</dbReference>
<keyword evidence="11" id="KW-1185">Reference proteome</keyword>
<dbReference type="GO" id="GO:0005886">
    <property type="term" value="C:plasma membrane"/>
    <property type="evidence" value="ECO:0007669"/>
    <property type="project" value="UniProtKB-SubCell"/>
</dbReference>
<comment type="subcellular location">
    <subcellularLocation>
        <location evidence="1">Cell membrane</location>
        <topology evidence="1">Peripheral membrane protein</topology>
    </subcellularLocation>
</comment>
<dbReference type="InterPro" id="IPR027417">
    <property type="entry name" value="P-loop_NTPase"/>
</dbReference>
<comment type="caution">
    <text evidence="10">The sequence shown here is derived from an EMBL/GenBank/DDBJ whole genome shotgun (WGS) entry which is preliminary data.</text>
</comment>
<reference evidence="10 11" key="1">
    <citation type="submission" date="2020-03" db="EMBL/GenBank/DDBJ databases">
        <title>Whole genome shotgun sequence of Phytohabitans rumicis NBRC 108638.</title>
        <authorList>
            <person name="Komaki H."/>
            <person name="Tamura T."/>
        </authorList>
    </citation>
    <scope>NUCLEOTIDE SEQUENCE [LARGE SCALE GENOMIC DNA]</scope>
    <source>
        <strain evidence="10 11">NBRC 108638</strain>
    </source>
</reference>
<evidence type="ECO:0000313" key="11">
    <source>
        <dbReference type="Proteomes" id="UP000482960"/>
    </source>
</evidence>
<dbReference type="InterPro" id="IPR003439">
    <property type="entry name" value="ABC_transporter-like_ATP-bd"/>
</dbReference>
<sequence>MISTKTPVSVDHLLAVDGLVVDLPGPGGSGVQSEERSDEDGRRWPLPGPKRASQRSPAGPVRVVDGVSFDIPPATTVGLIGESGSGKTMTANAIIGLLPAGAGTAGALRWRGEDLLPAGAARRRRLRGREIAMIFQDPLAALNPTQRIGRQVGEILRRAGRPRAEVRRRVLELLDRVGIPEPERRAGDYPHEFSGGMRQRAMIALALAGSPALLLADEPTTALDVTVQARILRLLRSIQQDEGLAMLLVSHDLRVVAHVAHQVVVMYAGRVAERGPTPAVLSRPAHPYTRALVDSVPAVRTRTALAHPLPGTPATPARRPPGCAFHPRCPLARDRCRTEQPQARQVAPGRWSACHFAEEVSHA</sequence>
<dbReference type="EMBL" id="BLPG01000002">
    <property type="protein sequence ID" value="GFJ95990.1"/>
    <property type="molecule type" value="Genomic_DNA"/>
</dbReference>
<dbReference type="Gene3D" id="3.40.50.300">
    <property type="entry name" value="P-loop containing nucleotide triphosphate hydrolases"/>
    <property type="match status" value="1"/>
</dbReference>
<evidence type="ECO:0000313" key="10">
    <source>
        <dbReference type="EMBL" id="GFJ95990.1"/>
    </source>
</evidence>
<evidence type="ECO:0000256" key="1">
    <source>
        <dbReference type="ARBA" id="ARBA00004202"/>
    </source>
</evidence>
<evidence type="ECO:0000256" key="7">
    <source>
        <dbReference type="ARBA" id="ARBA00023136"/>
    </source>
</evidence>
<dbReference type="NCBIfam" id="TIGR01727">
    <property type="entry name" value="oligo_HPY"/>
    <property type="match status" value="1"/>
</dbReference>
<dbReference type="InterPro" id="IPR050388">
    <property type="entry name" value="ABC_Ni/Peptide_Import"/>
</dbReference>
<proteinExistence type="inferred from homology"/>
<evidence type="ECO:0000256" key="2">
    <source>
        <dbReference type="ARBA" id="ARBA00005417"/>
    </source>
</evidence>
<keyword evidence="6 10" id="KW-0067">ATP-binding</keyword>
<dbReference type="SMART" id="SM00382">
    <property type="entry name" value="AAA"/>
    <property type="match status" value="1"/>
</dbReference>
<keyword evidence="7" id="KW-0472">Membrane</keyword>
<reference evidence="10 11" key="2">
    <citation type="submission" date="2020-03" db="EMBL/GenBank/DDBJ databases">
        <authorList>
            <person name="Ichikawa N."/>
            <person name="Kimura A."/>
            <person name="Kitahashi Y."/>
            <person name="Uohara A."/>
        </authorList>
    </citation>
    <scope>NUCLEOTIDE SEQUENCE [LARGE SCALE GENOMIC DNA]</scope>
    <source>
        <strain evidence="10 11">NBRC 108638</strain>
    </source>
</reference>